<proteinExistence type="predicted"/>
<keyword evidence="3" id="KW-1185">Reference proteome</keyword>
<dbReference type="PANTHER" id="PTHR12398">
    <property type="entry name" value="PROTEIN PHOSPHATASE INHIBITOR"/>
    <property type="match status" value="1"/>
</dbReference>
<dbReference type="GO" id="GO:0009966">
    <property type="term" value="P:regulation of signal transduction"/>
    <property type="evidence" value="ECO:0007669"/>
    <property type="project" value="InterPro"/>
</dbReference>
<reference evidence="2" key="1">
    <citation type="submission" date="2023-02" db="EMBL/GenBank/DDBJ databases">
        <title>Mating type loci evolution in Malassezia.</title>
        <authorList>
            <person name="Coelho M.A."/>
        </authorList>
    </citation>
    <scope>NUCLEOTIDE SEQUENCE</scope>
    <source>
        <strain evidence="2">CBS 14136</strain>
    </source>
</reference>
<feature type="region of interest" description="Disordered" evidence="1">
    <location>
        <begin position="57"/>
        <end position="103"/>
    </location>
</feature>
<organism evidence="2 3">
    <name type="scientific">Malassezia psittaci</name>
    <dbReference type="NCBI Taxonomy" id="1821823"/>
    <lineage>
        <taxon>Eukaryota</taxon>
        <taxon>Fungi</taxon>
        <taxon>Dikarya</taxon>
        <taxon>Basidiomycota</taxon>
        <taxon>Ustilaginomycotina</taxon>
        <taxon>Malasseziomycetes</taxon>
        <taxon>Malasseziales</taxon>
        <taxon>Malasseziaceae</taxon>
        <taxon>Malassezia</taxon>
    </lineage>
</organism>
<name>A0AAF0FAX4_9BASI</name>
<sequence>MPPKSEPIPSAAAPKVRGILKNAKPSMDPTGRNDLHWDESNLSMNEEERVAAGARMTIDEPKTPFVHSAPEPPMEEESFDLDKDDEPSASADQDNVLGNTQANATISSDYLELKQQLAQNSAVRESASSDRDHEEDAEKHSEFNQKRNKHYGNEAQALKQAAMMQDDGDAD</sequence>
<dbReference type="Pfam" id="PF04979">
    <property type="entry name" value="IPP-2"/>
    <property type="match status" value="1"/>
</dbReference>
<feature type="region of interest" description="Disordered" evidence="1">
    <location>
        <begin position="117"/>
        <end position="152"/>
    </location>
</feature>
<evidence type="ECO:0000256" key="1">
    <source>
        <dbReference type="SAM" id="MobiDB-lite"/>
    </source>
</evidence>
<feature type="region of interest" description="Disordered" evidence="1">
    <location>
        <begin position="1"/>
        <end position="42"/>
    </location>
</feature>
<dbReference type="Proteomes" id="UP001214628">
    <property type="component" value="Chromosome 1"/>
</dbReference>
<feature type="compositionally biased region" description="Polar residues" evidence="1">
    <location>
        <begin position="90"/>
        <end position="103"/>
    </location>
</feature>
<dbReference type="EMBL" id="CP118375">
    <property type="protein sequence ID" value="WFD41603.1"/>
    <property type="molecule type" value="Genomic_DNA"/>
</dbReference>
<dbReference type="AlphaFoldDB" id="A0AAF0FAX4"/>
<dbReference type="PANTHER" id="PTHR12398:SF20">
    <property type="entry name" value="PROTEIN PHOSPHATASE 1 REGULATORY INHIBITOR SUBUNIT 2"/>
    <property type="match status" value="1"/>
</dbReference>
<evidence type="ECO:0008006" key="4">
    <source>
        <dbReference type="Google" id="ProtNLM"/>
    </source>
</evidence>
<evidence type="ECO:0000313" key="2">
    <source>
        <dbReference type="EMBL" id="WFD41603.1"/>
    </source>
</evidence>
<protein>
    <recommendedName>
        <fullName evidence="4">Protein phosphatase inhibitor 2 (IPP-2)</fullName>
    </recommendedName>
</protein>
<feature type="compositionally biased region" description="Acidic residues" evidence="1">
    <location>
        <begin position="73"/>
        <end position="87"/>
    </location>
</feature>
<accession>A0AAF0FAX4</accession>
<feature type="compositionally biased region" description="Basic and acidic residues" evidence="1">
    <location>
        <begin position="127"/>
        <end position="145"/>
    </location>
</feature>
<dbReference type="InterPro" id="IPR007062">
    <property type="entry name" value="PPI-2"/>
</dbReference>
<dbReference type="GO" id="GO:0004864">
    <property type="term" value="F:protein phosphatase inhibitor activity"/>
    <property type="evidence" value="ECO:0007669"/>
    <property type="project" value="InterPro"/>
</dbReference>
<evidence type="ECO:0000313" key="3">
    <source>
        <dbReference type="Proteomes" id="UP001214628"/>
    </source>
</evidence>
<gene>
    <name evidence="2" type="ORF">MPSI1_000234</name>
</gene>